<dbReference type="PROSITE" id="PS51755">
    <property type="entry name" value="OMPR_PHOB"/>
    <property type="match status" value="1"/>
</dbReference>
<dbReference type="SMART" id="SM00862">
    <property type="entry name" value="Trans_reg_C"/>
    <property type="match status" value="1"/>
</dbReference>
<keyword evidence="2 3" id="KW-0238">DNA-binding</keyword>
<dbReference type="InterPro" id="IPR016032">
    <property type="entry name" value="Sig_transdc_resp-reg_C-effctor"/>
</dbReference>
<dbReference type="RefSeq" id="WP_311555020.1">
    <property type="nucleotide sequence ID" value="NZ_JAVREJ010000003.1"/>
</dbReference>
<dbReference type="PANTHER" id="PTHR47691">
    <property type="entry name" value="REGULATOR-RELATED"/>
    <property type="match status" value="1"/>
</dbReference>
<dbReference type="SUPFAM" id="SSF46894">
    <property type="entry name" value="C-terminal effector domain of the bipartite response regulators"/>
    <property type="match status" value="1"/>
</dbReference>
<dbReference type="SMART" id="SM01043">
    <property type="entry name" value="BTAD"/>
    <property type="match status" value="1"/>
</dbReference>
<keyword evidence="6" id="KW-1185">Reference proteome</keyword>
<evidence type="ECO:0000256" key="3">
    <source>
        <dbReference type="PROSITE-ProRule" id="PRU01091"/>
    </source>
</evidence>
<organism evidence="5 6">
    <name type="scientific">Pseudonocardia charpentierae</name>
    <dbReference type="NCBI Taxonomy" id="3075545"/>
    <lineage>
        <taxon>Bacteria</taxon>
        <taxon>Bacillati</taxon>
        <taxon>Actinomycetota</taxon>
        <taxon>Actinomycetes</taxon>
        <taxon>Pseudonocardiales</taxon>
        <taxon>Pseudonocardiaceae</taxon>
        <taxon>Pseudonocardia</taxon>
    </lineage>
</organism>
<proteinExistence type="inferred from homology"/>
<accession>A0ABU2N6C8</accession>
<gene>
    <name evidence="5" type="ORF">RM445_05860</name>
</gene>
<reference evidence="6" key="1">
    <citation type="submission" date="2023-07" db="EMBL/GenBank/DDBJ databases">
        <title>30 novel species of actinomycetes from the DSMZ collection.</title>
        <authorList>
            <person name="Nouioui I."/>
        </authorList>
    </citation>
    <scope>NUCLEOTIDE SEQUENCE [LARGE SCALE GENOMIC DNA]</scope>
    <source>
        <strain evidence="6">DSM 45834</strain>
    </source>
</reference>
<evidence type="ECO:0000256" key="2">
    <source>
        <dbReference type="ARBA" id="ARBA00023125"/>
    </source>
</evidence>
<dbReference type="Gene3D" id="3.40.50.300">
    <property type="entry name" value="P-loop containing nucleotide triphosphate hydrolases"/>
    <property type="match status" value="1"/>
</dbReference>
<dbReference type="InterPro" id="IPR011990">
    <property type="entry name" value="TPR-like_helical_dom_sf"/>
</dbReference>
<evidence type="ECO:0000256" key="1">
    <source>
        <dbReference type="ARBA" id="ARBA00005820"/>
    </source>
</evidence>
<dbReference type="CDD" id="cd15831">
    <property type="entry name" value="BTAD"/>
    <property type="match status" value="1"/>
</dbReference>
<dbReference type="Gene3D" id="1.25.40.10">
    <property type="entry name" value="Tetratricopeptide repeat domain"/>
    <property type="match status" value="1"/>
</dbReference>
<dbReference type="Proteomes" id="UP001183202">
    <property type="component" value="Unassembled WGS sequence"/>
</dbReference>
<evidence type="ECO:0000259" key="4">
    <source>
        <dbReference type="PROSITE" id="PS51755"/>
    </source>
</evidence>
<dbReference type="PANTHER" id="PTHR47691:SF3">
    <property type="entry name" value="HTH-TYPE TRANSCRIPTIONAL REGULATOR RV0890C-RELATED"/>
    <property type="match status" value="1"/>
</dbReference>
<dbReference type="EMBL" id="JAVREJ010000003">
    <property type="protein sequence ID" value="MDT0349048.1"/>
    <property type="molecule type" value="Genomic_DNA"/>
</dbReference>
<feature type="domain" description="OmpR/PhoB-type" evidence="4">
    <location>
        <begin position="1"/>
        <end position="97"/>
    </location>
</feature>
<dbReference type="InterPro" id="IPR027417">
    <property type="entry name" value="P-loop_NTPase"/>
</dbReference>
<dbReference type="Pfam" id="PF03704">
    <property type="entry name" value="BTAD"/>
    <property type="match status" value="1"/>
</dbReference>
<comment type="similarity">
    <text evidence="1">Belongs to the AfsR/DnrI/RedD regulatory family.</text>
</comment>
<dbReference type="Gene3D" id="1.10.10.10">
    <property type="entry name" value="Winged helix-like DNA-binding domain superfamily/Winged helix DNA-binding domain"/>
    <property type="match status" value="1"/>
</dbReference>
<evidence type="ECO:0000313" key="5">
    <source>
        <dbReference type="EMBL" id="MDT0349048.1"/>
    </source>
</evidence>
<evidence type="ECO:0000313" key="6">
    <source>
        <dbReference type="Proteomes" id="UP001183202"/>
    </source>
</evidence>
<dbReference type="InterPro" id="IPR001867">
    <property type="entry name" value="OmpR/PhoB-type_DNA-bd"/>
</dbReference>
<feature type="DNA-binding region" description="OmpR/PhoB-type" evidence="3">
    <location>
        <begin position="1"/>
        <end position="97"/>
    </location>
</feature>
<comment type="caution">
    <text evidence="5">The sequence shown here is derived from an EMBL/GenBank/DDBJ whole genome shotgun (WGS) entry which is preliminary data.</text>
</comment>
<name>A0ABU2N6C8_9PSEU</name>
<dbReference type="InterPro" id="IPR005158">
    <property type="entry name" value="BTAD"/>
</dbReference>
<dbReference type="InterPro" id="IPR036388">
    <property type="entry name" value="WH-like_DNA-bd_sf"/>
</dbReference>
<sequence>MRFRDLGVLTISAADADRAPGGRRPASVLAALLVELNHQVSAARLVETVWGSRPPHRAAAVLESHVWRLRRVLEPGRPARSRPTVLVTDPGGYRLVADPDAVDSRRLEAAVTTARAELAAGRPEVSLDVADTASTLWRGRPYADLDDEWIGPVRTRLEDLWFALREVRVAALLDTGRPEQALAAIGPLVAEQPYREKLHAHRMVALYRCGRQSAALDAYRETRLLLRDELGIEPGPELRETERRVLTHDPALDAPASAATAVSAGDAAAAPVPVRLSTFVGRTDERADVRRRLGAHRLVSVVGAMGCGKTRLAAEVADAAEAEFPDGVFFVPLAAVEAGSVAGVAAVVASALRLAVRPGAAALETLGVFVADRHMLLVLDNCEHLLEPAAGVTEALVRAAPSLAVLTTSREPLGVDGEQIVRIGPLPVPSDDPRDVATNPCALLFADRVRAFDADFALTPATAPAVARICAAVDGIPLGVELAAARLRAFTLDDTAELLARRPADLSRPGRGEPRHRTLADAVDWSHRLLDADEQVLHRRLGVFGGAFSATAAAAVCGGPPLRPGVVADLLASLVHRSLLDSVPPAVPGGRSRFVQLVPVRAHAVTQLAAVAEADPLRDTRDRWAAALVAGRPRIGHADQSAWYDALETDHDQVRALLRDAIRTTDPGARSRGAAAAARLATFWHNRSHMVEGLAWLAATEGVADAAPPVERALLHAAHGTALGLTQQMHLARPHVDAALPVLRGVAEEHRADAGQAMAELASAVWVGDDYALAARLAVAAAEVGADDSDVVLAARAVQAASGILLRTPDAADDARTVLSDATSAGNTFAAFFSSMALGVEALLTGDPAAGLRLSAPTMRHYLAMGGREVGDLLEQEANHHAPAGQFVEAARCYGAAAAASRRSGLTFPRHPHTVDLLALTRSRVEPEAFARAWLEGEQTRPPRRAG</sequence>
<dbReference type="SUPFAM" id="SSF48452">
    <property type="entry name" value="TPR-like"/>
    <property type="match status" value="1"/>
</dbReference>
<dbReference type="SUPFAM" id="SSF52540">
    <property type="entry name" value="P-loop containing nucleoside triphosphate hydrolases"/>
    <property type="match status" value="1"/>
</dbReference>
<protein>
    <submittedName>
        <fullName evidence="5">BTAD domain-containing putative transcriptional regulator</fullName>
    </submittedName>
</protein>